<protein>
    <recommendedName>
        <fullName evidence="3">BESS domain-containing protein</fullName>
    </recommendedName>
</protein>
<gene>
    <name evidence="4" type="ORF">MEUPH1_LOCUS29912</name>
</gene>
<evidence type="ECO:0000259" key="3">
    <source>
        <dbReference type="PROSITE" id="PS51031"/>
    </source>
</evidence>
<comment type="subcellular location">
    <subcellularLocation>
        <location evidence="1">Nucleus</location>
    </subcellularLocation>
</comment>
<feature type="region of interest" description="Disordered" evidence="2">
    <location>
        <begin position="29"/>
        <end position="93"/>
    </location>
</feature>
<evidence type="ECO:0000256" key="2">
    <source>
        <dbReference type="SAM" id="MobiDB-lite"/>
    </source>
</evidence>
<feature type="compositionally biased region" description="Basic and acidic residues" evidence="2">
    <location>
        <begin position="47"/>
        <end position="58"/>
    </location>
</feature>
<name>A0AAV0YA96_9HEMI</name>
<organism evidence="4 5">
    <name type="scientific">Macrosiphum euphorbiae</name>
    <name type="common">potato aphid</name>
    <dbReference type="NCBI Taxonomy" id="13131"/>
    <lineage>
        <taxon>Eukaryota</taxon>
        <taxon>Metazoa</taxon>
        <taxon>Ecdysozoa</taxon>
        <taxon>Arthropoda</taxon>
        <taxon>Hexapoda</taxon>
        <taxon>Insecta</taxon>
        <taxon>Pterygota</taxon>
        <taxon>Neoptera</taxon>
        <taxon>Paraneoptera</taxon>
        <taxon>Hemiptera</taxon>
        <taxon>Sternorrhyncha</taxon>
        <taxon>Aphidomorpha</taxon>
        <taxon>Aphidoidea</taxon>
        <taxon>Aphididae</taxon>
        <taxon>Macrosiphini</taxon>
        <taxon>Macrosiphum</taxon>
    </lineage>
</organism>
<keyword evidence="1" id="KW-0539">Nucleus</keyword>
<dbReference type="GO" id="GO:0005634">
    <property type="term" value="C:nucleus"/>
    <property type="evidence" value="ECO:0007669"/>
    <property type="project" value="UniProtKB-SubCell"/>
</dbReference>
<dbReference type="AlphaFoldDB" id="A0AAV0YA96"/>
<evidence type="ECO:0000256" key="1">
    <source>
        <dbReference type="PROSITE-ProRule" id="PRU00371"/>
    </source>
</evidence>
<accession>A0AAV0YA96</accession>
<comment type="caution">
    <text evidence="4">The sequence shown here is derived from an EMBL/GenBank/DDBJ whole genome shotgun (WGS) entry which is preliminary data.</text>
</comment>
<dbReference type="PROSITE" id="PS51031">
    <property type="entry name" value="BESS"/>
    <property type="match status" value="1"/>
</dbReference>
<reference evidence="4 5" key="1">
    <citation type="submission" date="2023-01" db="EMBL/GenBank/DDBJ databases">
        <authorList>
            <person name="Whitehead M."/>
        </authorList>
    </citation>
    <scope>NUCLEOTIDE SEQUENCE [LARGE SCALE GENOMIC DNA]</scope>
</reference>
<proteinExistence type="predicted"/>
<evidence type="ECO:0000313" key="4">
    <source>
        <dbReference type="EMBL" id="CAI6376557.1"/>
    </source>
</evidence>
<keyword evidence="5" id="KW-1185">Reference proteome</keyword>
<sequence length="248" mass="28468">MRKNITKSGQAAHKIKKYKYQDQLEFLKPHLQERDTMNNLENDDSDHEVGHDVSEEIAKQSNKVNKNIEYEEEEPSSSPATNKPLKKRKLNTPETASSTLMKYLIEKNESKKDTLPTVLQQHPVDAFLASISPSLKSFSPYNLNLAKTKIFSIVQELEMNMILEQQRQTSYTTINSPPQHMQYSQQQPLSEYNNLSVDTHTQNHPYTSTPIRNTPTGQQTYKNIDTQSVQLPFSPSIYKPGHAFRTNS</sequence>
<dbReference type="InterPro" id="IPR004210">
    <property type="entry name" value="BESS_motif"/>
</dbReference>
<evidence type="ECO:0000313" key="5">
    <source>
        <dbReference type="Proteomes" id="UP001160148"/>
    </source>
</evidence>
<dbReference type="EMBL" id="CARXXK010001503">
    <property type="protein sequence ID" value="CAI6376557.1"/>
    <property type="molecule type" value="Genomic_DNA"/>
</dbReference>
<dbReference type="Pfam" id="PF02944">
    <property type="entry name" value="BESS"/>
    <property type="match status" value="1"/>
</dbReference>
<dbReference type="Proteomes" id="UP001160148">
    <property type="component" value="Unassembled WGS sequence"/>
</dbReference>
<feature type="domain" description="BESS" evidence="3">
    <location>
        <begin position="121"/>
        <end position="160"/>
    </location>
</feature>
<dbReference type="GO" id="GO:0003677">
    <property type="term" value="F:DNA binding"/>
    <property type="evidence" value="ECO:0007669"/>
    <property type="project" value="InterPro"/>
</dbReference>